<dbReference type="EMBL" id="JACJIP010000011">
    <property type="protein sequence ID" value="MBA9085574.1"/>
    <property type="molecule type" value="Genomic_DNA"/>
</dbReference>
<dbReference type="GO" id="GO:0051539">
    <property type="term" value="F:4 iron, 4 sulfur cluster binding"/>
    <property type="evidence" value="ECO:0007669"/>
    <property type="project" value="UniProtKB-KW"/>
</dbReference>
<dbReference type="Proteomes" id="UP000567067">
    <property type="component" value="Unassembled WGS sequence"/>
</dbReference>
<accession>A0A7W3ST32</accession>
<comment type="cofactor">
    <cofactor evidence="1">
        <name>[4Fe-4S] cluster</name>
        <dbReference type="ChEBI" id="CHEBI:49883"/>
    </cofactor>
</comment>
<evidence type="ECO:0000256" key="3">
    <source>
        <dbReference type="ARBA" id="ARBA00023239"/>
    </source>
</evidence>
<name>A0A7W3ST32_9BACL</name>
<sequence length="146" mass="16683">MEGIQLASAYGILCKINSVYIPEVNGNHLQEVSKAVRKLDAFSHNIMPLILSPSSQYYKEGYRTPTPAEINKIQEASSRIMPVMRHCRQCRADAVGLLGSDWSQTPDMLPMEGKFNDKQRSEFQDKLIREMENTSKLNDDYTDYFS</sequence>
<evidence type="ECO:0000256" key="2">
    <source>
        <dbReference type="ARBA" id="ARBA00022485"/>
    </source>
</evidence>
<keyword evidence="5" id="KW-1185">Reference proteome</keyword>
<keyword evidence="2" id="KW-0411">Iron-sulfur</keyword>
<reference evidence="4 5" key="1">
    <citation type="submission" date="2020-08" db="EMBL/GenBank/DDBJ databases">
        <title>Genomic Encyclopedia of Type Strains, Phase III (KMG-III): the genomes of soil and plant-associated and newly described type strains.</title>
        <authorList>
            <person name="Whitman W."/>
        </authorList>
    </citation>
    <scope>NUCLEOTIDE SEQUENCE [LARGE SCALE GENOMIC DNA]</scope>
    <source>
        <strain evidence="4 5">CECT 8693</strain>
    </source>
</reference>
<dbReference type="GO" id="GO:0016829">
    <property type="term" value="F:lyase activity"/>
    <property type="evidence" value="ECO:0007669"/>
    <property type="project" value="UniProtKB-KW"/>
</dbReference>
<gene>
    <name evidence="4" type="ORF">FHR92_002041</name>
</gene>
<evidence type="ECO:0000256" key="1">
    <source>
        <dbReference type="ARBA" id="ARBA00001966"/>
    </source>
</evidence>
<organism evidence="4 5">
    <name type="scientific">Fontibacillus solani</name>
    <dbReference type="NCBI Taxonomy" id="1572857"/>
    <lineage>
        <taxon>Bacteria</taxon>
        <taxon>Bacillati</taxon>
        <taxon>Bacillota</taxon>
        <taxon>Bacilli</taxon>
        <taxon>Bacillales</taxon>
        <taxon>Paenibacillaceae</taxon>
        <taxon>Fontibacillus</taxon>
    </lineage>
</organism>
<dbReference type="RefSeq" id="WP_182535420.1">
    <property type="nucleotide sequence ID" value="NZ_JACJIP010000011.1"/>
</dbReference>
<evidence type="ECO:0000313" key="5">
    <source>
        <dbReference type="Proteomes" id="UP000567067"/>
    </source>
</evidence>
<comment type="caution">
    <text evidence="4">The sequence shown here is derived from an EMBL/GenBank/DDBJ whole genome shotgun (WGS) entry which is preliminary data.</text>
</comment>
<dbReference type="AlphaFoldDB" id="A0A7W3ST32"/>
<dbReference type="PANTHER" id="PTHR43787">
    <property type="entry name" value="FEMO COFACTOR BIOSYNTHESIS PROTEIN NIFB-RELATED"/>
    <property type="match status" value="1"/>
</dbReference>
<dbReference type="PANTHER" id="PTHR43787:SF13">
    <property type="entry name" value="FEMO COFACTOR BIOSYNTHESIS PROTEIN NIFB"/>
    <property type="match status" value="1"/>
</dbReference>
<proteinExistence type="predicted"/>
<protein>
    <submittedName>
        <fullName evidence="4">MoaA/NifB/PqqE/SkfB family radical SAM enzyme</fullName>
    </submittedName>
</protein>
<keyword evidence="3" id="KW-0456">Lyase</keyword>
<dbReference type="InterPro" id="IPR058240">
    <property type="entry name" value="rSAM_sf"/>
</dbReference>
<keyword evidence="2" id="KW-0479">Metal-binding</keyword>
<keyword evidence="2" id="KW-0004">4Fe-4S</keyword>
<dbReference type="SUPFAM" id="SSF102114">
    <property type="entry name" value="Radical SAM enzymes"/>
    <property type="match status" value="1"/>
</dbReference>
<evidence type="ECO:0000313" key="4">
    <source>
        <dbReference type="EMBL" id="MBA9085574.1"/>
    </source>
</evidence>
<keyword evidence="2" id="KW-0408">Iron</keyword>